<dbReference type="CDD" id="cd13585">
    <property type="entry name" value="PBP2_TMBP_like"/>
    <property type="match status" value="1"/>
</dbReference>
<sequence>MKKLKLLTSLCLAATLTITSLAGCSSSNSSTGEESNDSSNSTEANTEVTDITEITWWAFPNFVTIDDEVGKYEKQIISDFEAKNPDVKVNLEMISFNGGGEKITAAIASNSAPDILYDAPGRIIDYGRQDVLADVDDMIKALNGDVSEEILQGCRVDDTYYMYPFNTTAFVMAANKTMFEEAGLLDLLPLEKEDRLWTIEEFEIALRGIKEANPDIIPVSFFSKSTAGDQGTRAFLANIFGGSIFNDDLSEYTLNSPEMVEALEWVNKCIDEGLIGAGSEGLTSSDAIDSFVQGKSAFTILYSTGLKANNAELKLGDFEDVLLPIPSPEGELGLEFLIGGYCVFDNQDDAKIEASKRFIDFACNDEEWQVKNIKATGTFSVRDSVKDLYDDEEMKAAEAFGKYLAPYYNTVPGFAEMRTFWFPSLQEITLKQTPIQEALDKLNENANSTLNNN</sequence>
<gene>
    <name evidence="8" type="primary">yesO_1</name>
    <name evidence="8" type="ORF">ERS852471_00469</name>
</gene>
<dbReference type="SUPFAM" id="SSF53850">
    <property type="entry name" value="Periplasmic binding protein-like II"/>
    <property type="match status" value="1"/>
</dbReference>
<evidence type="ECO:0000313" key="8">
    <source>
        <dbReference type="EMBL" id="CUN75473.1"/>
    </source>
</evidence>
<proteinExistence type="predicted"/>
<evidence type="ECO:0000313" key="9">
    <source>
        <dbReference type="Proteomes" id="UP000095594"/>
    </source>
</evidence>
<dbReference type="PANTHER" id="PTHR43649">
    <property type="entry name" value="ARABINOSE-BINDING PROTEIN-RELATED"/>
    <property type="match status" value="1"/>
</dbReference>
<protein>
    <submittedName>
        <fullName evidence="8">Sugar ABC transporter periplasmic protein</fullName>
    </submittedName>
</protein>
<keyword evidence="4" id="KW-0564">Palmitate</keyword>
<dbReference type="InterPro" id="IPR006059">
    <property type="entry name" value="SBP"/>
</dbReference>
<name>A0A173ZI83_9CLOT</name>
<accession>A0A173ZI83</accession>
<keyword evidence="1" id="KW-1003">Cell membrane</keyword>
<evidence type="ECO:0000256" key="2">
    <source>
        <dbReference type="ARBA" id="ARBA00022729"/>
    </source>
</evidence>
<dbReference type="PANTHER" id="PTHR43649:SF33">
    <property type="entry name" value="POLYGALACTURONAN_RHAMNOGALACTURONAN-BINDING PROTEIN YTCQ"/>
    <property type="match status" value="1"/>
</dbReference>
<feature type="region of interest" description="Disordered" evidence="6">
    <location>
        <begin position="24"/>
        <end position="46"/>
    </location>
</feature>
<dbReference type="RefSeq" id="WP_055263519.1">
    <property type="nucleotide sequence ID" value="NZ_CABIXQ010000002.1"/>
</dbReference>
<keyword evidence="5" id="KW-0449">Lipoprotein</keyword>
<evidence type="ECO:0000256" key="4">
    <source>
        <dbReference type="ARBA" id="ARBA00023139"/>
    </source>
</evidence>
<evidence type="ECO:0000256" key="5">
    <source>
        <dbReference type="ARBA" id="ARBA00023288"/>
    </source>
</evidence>
<evidence type="ECO:0000256" key="3">
    <source>
        <dbReference type="ARBA" id="ARBA00023136"/>
    </source>
</evidence>
<dbReference type="Proteomes" id="UP000095594">
    <property type="component" value="Unassembled WGS sequence"/>
</dbReference>
<feature type="chain" id="PRO_5038555196" evidence="7">
    <location>
        <begin position="23"/>
        <end position="453"/>
    </location>
</feature>
<dbReference type="Gene3D" id="3.40.190.10">
    <property type="entry name" value="Periplasmic binding protein-like II"/>
    <property type="match status" value="1"/>
</dbReference>
<dbReference type="PROSITE" id="PS51257">
    <property type="entry name" value="PROKAR_LIPOPROTEIN"/>
    <property type="match status" value="1"/>
</dbReference>
<dbReference type="InterPro" id="IPR050490">
    <property type="entry name" value="Bact_solute-bd_prot1"/>
</dbReference>
<dbReference type="AlphaFoldDB" id="A0A173ZI83"/>
<reference evidence="8 9" key="1">
    <citation type="submission" date="2015-09" db="EMBL/GenBank/DDBJ databases">
        <authorList>
            <consortium name="Pathogen Informatics"/>
        </authorList>
    </citation>
    <scope>NUCLEOTIDE SEQUENCE [LARGE SCALE GENOMIC DNA]</scope>
    <source>
        <strain evidence="8 9">2789STDY5834856</strain>
    </source>
</reference>
<dbReference type="EMBL" id="CYZX01000002">
    <property type="protein sequence ID" value="CUN75473.1"/>
    <property type="molecule type" value="Genomic_DNA"/>
</dbReference>
<evidence type="ECO:0000256" key="1">
    <source>
        <dbReference type="ARBA" id="ARBA00022475"/>
    </source>
</evidence>
<evidence type="ECO:0000256" key="6">
    <source>
        <dbReference type="SAM" id="MobiDB-lite"/>
    </source>
</evidence>
<evidence type="ECO:0000256" key="7">
    <source>
        <dbReference type="SAM" id="SignalP"/>
    </source>
</evidence>
<dbReference type="OrthoDB" id="94797at2"/>
<organism evidence="8 9">
    <name type="scientific">Clostridium disporicum</name>
    <dbReference type="NCBI Taxonomy" id="84024"/>
    <lineage>
        <taxon>Bacteria</taxon>
        <taxon>Bacillati</taxon>
        <taxon>Bacillota</taxon>
        <taxon>Clostridia</taxon>
        <taxon>Eubacteriales</taxon>
        <taxon>Clostridiaceae</taxon>
        <taxon>Clostridium</taxon>
    </lineage>
</organism>
<feature type="signal peptide" evidence="7">
    <location>
        <begin position="1"/>
        <end position="22"/>
    </location>
</feature>
<keyword evidence="2 7" id="KW-0732">Signal</keyword>
<keyword evidence="3" id="KW-0472">Membrane</keyword>
<dbReference type="Pfam" id="PF01547">
    <property type="entry name" value="SBP_bac_1"/>
    <property type="match status" value="1"/>
</dbReference>